<dbReference type="Proteomes" id="UP001201163">
    <property type="component" value="Unassembled WGS sequence"/>
</dbReference>
<organism evidence="2 3">
    <name type="scientific">Lactarius akahatsu</name>
    <dbReference type="NCBI Taxonomy" id="416441"/>
    <lineage>
        <taxon>Eukaryota</taxon>
        <taxon>Fungi</taxon>
        <taxon>Dikarya</taxon>
        <taxon>Basidiomycota</taxon>
        <taxon>Agaricomycotina</taxon>
        <taxon>Agaricomycetes</taxon>
        <taxon>Russulales</taxon>
        <taxon>Russulaceae</taxon>
        <taxon>Lactarius</taxon>
    </lineage>
</organism>
<gene>
    <name evidence="2" type="ORF">EDB92DRAFT_1875448</name>
</gene>
<evidence type="ECO:0008006" key="4">
    <source>
        <dbReference type="Google" id="ProtNLM"/>
    </source>
</evidence>
<keyword evidence="1" id="KW-0732">Signal</keyword>
<dbReference type="EMBL" id="JAKELL010000046">
    <property type="protein sequence ID" value="KAH8987630.1"/>
    <property type="molecule type" value="Genomic_DNA"/>
</dbReference>
<feature type="chain" id="PRO_5041947897" description="Secreted protein" evidence="1">
    <location>
        <begin position="30"/>
        <end position="71"/>
    </location>
</feature>
<evidence type="ECO:0000313" key="2">
    <source>
        <dbReference type="EMBL" id="KAH8987630.1"/>
    </source>
</evidence>
<evidence type="ECO:0000256" key="1">
    <source>
        <dbReference type="SAM" id="SignalP"/>
    </source>
</evidence>
<keyword evidence="3" id="KW-1185">Reference proteome</keyword>
<protein>
    <recommendedName>
        <fullName evidence="4">Secreted protein</fullName>
    </recommendedName>
</protein>
<comment type="caution">
    <text evidence="2">The sequence shown here is derived from an EMBL/GenBank/DDBJ whole genome shotgun (WGS) entry which is preliminary data.</text>
</comment>
<name>A0AAD4LGG1_9AGAM</name>
<reference evidence="2" key="1">
    <citation type="submission" date="2022-01" db="EMBL/GenBank/DDBJ databases">
        <title>Comparative genomics reveals a dynamic genome evolution in the ectomycorrhizal milk-cap (Lactarius) mushrooms.</title>
        <authorList>
            <consortium name="DOE Joint Genome Institute"/>
            <person name="Lebreton A."/>
            <person name="Tang N."/>
            <person name="Kuo A."/>
            <person name="LaButti K."/>
            <person name="Drula E."/>
            <person name="Barry K."/>
            <person name="Clum A."/>
            <person name="Lipzen A."/>
            <person name="Mousain D."/>
            <person name="Ng V."/>
            <person name="Wang R."/>
            <person name="Wang X."/>
            <person name="Dai Y."/>
            <person name="Henrissat B."/>
            <person name="Grigoriev I.V."/>
            <person name="Guerin-Laguette A."/>
            <person name="Yu F."/>
            <person name="Martin F.M."/>
        </authorList>
    </citation>
    <scope>NUCLEOTIDE SEQUENCE</scope>
    <source>
        <strain evidence="2">QP</strain>
    </source>
</reference>
<dbReference type="AlphaFoldDB" id="A0AAD4LGG1"/>
<proteinExistence type="predicted"/>
<accession>A0AAD4LGG1</accession>
<evidence type="ECO:0000313" key="3">
    <source>
        <dbReference type="Proteomes" id="UP001201163"/>
    </source>
</evidence>
<sequence length="71" mass="7856">MGHVIPSRSRLQVVAFLLVFRCPRPLLVARHTYYSNFRPPAISLFLPCSSQTVNTLVAAGCTRAPGKKVNM</sequence>
<feature type="signal peptide" evidence="1">
    <location>
        <begin position="1"/>
        <end position="29"/>
    </location>
</feature>